<dbReference type="InterPro" id="IPR037143">
    <property type="entry name" value="4-PPantetheinyl_Trfase_dom_sf"/>
</dbReference>
<evidence type="ECO:0000256" key="2">
    <source>
        <dbReference type="ARBA" id="ARBA00022679"/>
    </source>
</evidence>
<keyword evidence="1" id="KW-0444">Lipid biosynthesis</keyword>
<dbReference type="GO" id="GO:0000287">
    <property type="term" value="F:magnesium ion binding"/>
    <property type="evidence" value="ECO:0007669"/>
    <property type="project" value="InterPro"/>
</dbReference>
<evidence type="ECO:0000256" key="5">
    <source>
        <dbReference type="ARBA" id="ARBA00022842"/>
    </source>
</evidence>
<keyword evidence="2" id="KW-0808">Transferase</keyword>
<feature type="domain" description="4'-phosphopantetheinyl transferase" evidence="8">
    <location>
        <begin position="5"/>
        <end position="83"/>
    </location>
</feature>
<reference evidence="9" key="1">
    <citation type="submission" date="2023-07" db="EMBL/GenBank/DDBJ databases">
        <authorList>
            <consortium name="AG Swart"/>
            <person name="Singh M."/>
            <person name="Singh A."/>
            <person name="Seah K."/>
            <person name="Emmerich C."/>
        </authorList>
    </citation>
    <scope>NUCLEOTIDE SEQUENCE</scope>
    <source>
        <strain evidence="9">DP1</strain>
    </source>
</reference>
<keyword evidence="7" id="KW-0275">Fatty acid biosynthesis</keyword>
<dbReference type="GO" id="GO:0008897">
    <property type="term" value="F:holo-[acyl-carrier-protein] synthase activity"/>
    <property type="evidence" value="ECO:0007669"/>
    <property type="project" value="InterPro"/>
</dbReference>
<evidence type="ECO:0000256" key="1">
    <source>
        <dbReference type="ARBA" id="ARBA00022516"/>
    </source>
</evidence>
<keyword evidence="4" id="KW-0276">Fatty acid metabolism</keyword>
<dbReference type="EMBL" id="CAMPGE010026266">
    <property type="protein sequence ID" value="CAI2383960.1"/>
    <property type="molecule type" value="Genomic_DNA"/>
</dbReference>
<dbReference type="AlphaFoldDB" id="A0AAD2D8Z0"/>
<keyword evidence="5" id="KW-0460">Magnesium</keyword>
<evidence type="ECO:0000259" key="8">
    <source>
        <dbReference type="Pfam" id="PF01648"/>
    </source>
</evidence>
<dbReference type="InterPro" id="IPR008278">
    <property type="entry name" value="4-PPantetheinyl_Trfase_dom"/>
</dbReference>
<dbReference type="Proteomes" id="UP001295684">
    <property type="component" value="Unassembled WGS sequence"/>
</dbReference>
<comment type="caution">
    <text evidence="9">The sequence shown here is derived from an EMBL/GenBank/DDBJ whole genome shotgun (WGS) entry which is preliminary data.</text>
</comment>
<keyword evidence="3" id="KW-0479">Metal-binding</keyword>
<evidence type="ECO:0000256" key="4">
    <source>
        <dbReference type="ARBA" id="ARBA00022832"/>
    </source>
</evidence>
<gene>
    <name evidence="9" type="ORF">ECRASSUSDP1_LOCUS25479</name>
</gene>
<evidence type="ECO:0000256" key="3">
    <source>
        <dbReference type="ARBA" id="ARBA00022723"/>
    </source>
</evidence>
<evidence type="ECO:0000256" key="7">
    <source>
        <dbReference type="ARBA" id="ARBA00023160"/>
    </source>
</evidence>
<dbReference type="NCBIfam" id="TIGR00556">
    <property type="entry name" value="pantethn_trn"/>
    <property type="match status" value="1"/>
</dbReference>
<dbReference type="InterPro" id="IPR004568">
    <property type="entry name" value="Ppantetheine-prot_Trfase_dom"/>
</dbReference>
<organism evidence="9 10">
    <name type="scientific">Euplotes crassus</name>
    <dbReference type="NCBI Taxonomy" id="5936"/>
    <lineage>
        <taxon>Eukaryota</taxon>
        <taxon>Sar</taxon>
        <taxon>Alveolata</taxon>
        <taxon>Ciliophora</taxon>
        <taxon>Intramacronucleata</taxon>
        <taxon>Spirotrichea</taxon>
        <taxon>Hypotrichia</taxon>
        <taxon>Euplotida</taxon>
        <taxon>Euplotidae</taxon>
        <taxon>Moneuplotes</taxon>
    </lineage>
</organism>
<sequence length="140" mass="16064">MVILGIGTDIVKNQRIQHILRRHPARFLQKVLHPTEIKQFESKKDDGQISRQCTEFVASRWALKEAMVKATQNRSLIFSGMYLYKPHLESAESATPNDKIQVKIDHPKNQEILDSLGVRSIHSSISHEDDYSIAFVVLEK</sequence>
<dbReference type="SUPFAM" id="SSF56214">
    <property type="entry name" value="4'-phosphopantetheinyl transferase"/>
    <property type="match status" value="1"/>
</dbReference>
<dbReference type="Pfam" id="PF01648">
    <property type="entry name" value="ACPS"/>
    <property type="match status" value="1"/>
</dbReference>
<name>A0AAD2D8Z0_EUPCR</name>
<dbReference type="HAMAP" id="MF_00101">
    <property type="entry name" value="AcpS"/>
    <property type="match status" value="1"/>
</dbReference>
<dbReference type="InterPro" id="IPR002582">
    <property type="entry name" value="ACPS"/>
</dbReference>
<keyword evidence="6" id="KW-0443">Lipid metabolism</keyword>
<protein>
    <recommendedName>
        <fullName evidence="8">4'-phosphopantetheinyl transferase domain-containing protein</fullName>
    </recommendedName>
</protein>
<evidence type="ECO:0000313" key="10">
    <source>
        <dbReference type="Proteomes" id="UP001295684"/>
    </source>
</evidence>
<proteinExistence type="inferred from homology"/>
<accession>A0AAD2D8Z0</accession>
<evidence type="ECO:0000256" key="6">
    <source>
        <dbReference type="ARBA" id="ARBA00023098"/>
    </source>
</evidence>
<keyword evidence="10" id="KW-1185">Reference proteome</keyword>
<evidence type="ECO:0000313" key="9">
    <source>
        <dbReference type="EMBL" id="CAI2383960.1"/>
    </source>
</evidence>
<dbReference type="Gene3D" id="3.90.470.20">
    <property type="entry name" value="4'-phosphopantetheinyl transferase domain"/>
    <property type="match status" value="1"/>
</dbReference>
<dbReference type="NCBIfam" id="TIGR00516">
    <property type="entry name" value="acpS"/>
    <property type="match status" value="1"/>
</dbReference>
<dbReference type="GO" id="GO:0006633">
    <property type="term" value="P:fatty acid biosynthetic process"/>
    <property type="evidence" value="ECO:0007669"/>
    <property type="project" value="UniProtKB-KW"/>
</dbReference>